<reference evidence="14 15" key="1">
    <citation type="journal article" date="2015" name="Genome Biol. Evol.">
        <title>Comparative Genomics of a Bacterivorous Green Alga Reveals Evolutionary Causalities and Consequences of Phago-Mixotrophic Mode of Nutrition.</title>
        <authorList>
            <person name="Burns J.A."/>
            <person name="Paasch A."/>
            <person name="Narechania A."/>
            <person name="Kim E."/>
        </authorList>
    </citation>
    <scope>NUCLEOTIDE SEQUENCE [LARGE SCALE GENOMIC DNA]</scope>
    <source>
        <strain evidence="14 15">PLY_AMNH</strain>
    </source>
</reference>
<gene>
    <name evidence="14" type="ORF">CYMTET_21114</name>
</gene>
<dbReference type="CDD" id="cd17077">
    <property type="entry name" value="UBX_UBXN11"/>
    <property type="match status" value="1"/>
</dbReference>
<dbReference type="FunFam" id="3.30.420.210:FF:000003">
    <property type="entry name" value="UBX domain protein 11"/>
    <property type="match status" value="1"/>
</dbReference>
<keyword evidence="15" id="KW-1185">Reference proteome</keyword>
<comment type="subcellular location">
    <subcellularLocation>
        <location evidence="1">Cytoplasm</location>
        <location evidence="1">Cytoskeleton</location>
    </subcellularLocation>
</comment>
<dbReference type="InterPro" id="IPR029071">
    <property type="entry name" value="Ubiquitin-like_domsf"/>
</dbReference>
<comment type="caution">
    <text evidence="14">The sequence shown here is derived from an EMBL/GenBank/DDBJ whole genome shotgun (WGS) entry which is preliminary data.</text>
</comment>
<evidence type="ECO:0000313" key="15">
    <source>
        <dbReference type="Proteomes" id="UP001190700"/>
    </source>
</evidence>
<evidence type="ECO:0000256" key="7">
    <source>
        <dbReference type="ARBA" id="ARBA00073759"/>
    </source>
</evidence>
<dbReference type="Gene3D" id="3.10.20.90">
    <property type="entry name" value="Phosphatidylinositol 3-kinase Catalytic Subunit, Chain A, domain 1"/>
    <property type="match status" value="1"/>
</dbReference>
<evidence type="ECO:0000259" key="13">
    <source>
        <dbReference type="PROSITE" id="PS51399"/>
    </source>
</evidence>
<dbReference type="InterPro" id="IPR012989">
    <property type="entry name" value="SEP_domain"/>
</dbReference>
<dbReference type="AlphaFoldDB" id="A0AAE0G379"/>
<dbReference type="Pfam" id="PF08059">
    <property type="entry name" value="SEP"/>
    <property type="match status" value="1"/>
</dbReference>
<evidence type="ECO:0000259" key="12">
    <source>
        <dbReference type="PROSITE" id="PS50033"/>
    </source>
</evidence>
<feature type="coiled-coil region" evidence="10">
    <location>
        <begin position="53"/>
        <end position="117"/>
    </location>
</feature>
<feature type="domain" description="SEP" evidence="13">
    <location>
        <begin position="253"/>
        <end position="317"/>
    </location>
</feature>
<evidence type="ECO:0000256" key="11">
    <source>
        <dbReference type="SAM" id="MobiDB-lite"/>
    </source>
</evidence>
<dbReference type="Pfam" id="PF00789">
    <property type="entry name" value="UBX"/>
    <property type="match status" value="1"/>
</dbReference>
<evidence type="ECO:0000256" key="5">
    <source>
        <dbReference type="ARBA" id="ARBA00059434"/>
    </source>
</evidence>
<keyword evidence="4" id="KW-0206">Cytoskeleton</keyword>
<evidence type="ECO:0000256" key="8">
    <source>
        <dbReference type="ARBA" id="ARBA00075811"/>
    </source>
</evidence>
<protein>
    <recommendedName>
        <fullName evidence="7">UBX domain-containing protein 11</fullName>
    </recommendedName>
    <alternativeName>
        <fullName evidence="9">Socius</fullName>
    </alternativeName>
    <alternativeName>
        <fullName evidence="8">UBX domain-containing protein 5</fullName>
    </alternativeName>
</protein>
<evidence type="ECO:0000256" key="2">
    <source>
        <dbReference type="ARBA" id="ARBA00022490"/>
    </source>
</evidence>
<dbReference type="Gene3D" id="3.30.420.210">
    <property type="entry name" value="SEP domain"/>
    <property type="match status" value="1"/>
</dbReference>
<feature type="domain" description="UBX" evidence="12">
    <location>
        <begin position="399"/>
        <end position="475"/>
    </location>
</feature>
<proteinExistence type="predicted"/>
<name>A0AAE0G379_9CHLO</name>
<evidence type="ECO:0000256" key="10">
    <source>
        <dbReference type="SAM" id="Coils"/>
    </source>
</evidence>
<dbReference type="GO" id="GO:0043130">
    <property type="term" value="F:ubiquitin binding"/>
    <property type="evidence" value="ECO:0007669"/>
    <property type="project" value="TreeGrafter"/>
</dbReference>
<evidence type="ECO:0000256" key="4">
    <source>
        <dbReference type="ARBA" id="ARBA00023212"/>
    </source>
</evidence>
<dbReference type="InterPro" id="IPR036241">
    <property type="entry name" value="NSFL1C_SEP_dom_sf"/>
</dbReference>
<evidence type="ECO:0000313" key="14">
    <source>
        <dbReference type="EMBL" id="KAK3270488.1"/>
    </source>
</evidence>
<keyword evidence="3 10" id="KW-0175">Coiled coil</keyword>
<evidence type="ECO:0000256" key="9">
    <source>
        <dbReference type="ARBA" id="ARBA00081109"/>
    </source>
</evidence>
<dbReference type="PANTHER" id="PTHR23333">
    <property type="entry name" value="UBX DOMAIN CONTAINING PROTEIN"/>
    <property type="match status" value="1"/>
</dbReference>
<feature type="region of interest" description="Disordered" evidence="11">
    <location>
        <begin position="143"/>
        <end position="212"/>
    </location>
</feature>
<organism evidence="14 15">
    <name type="scientific">Cymbomonas tetramitiformis</name>
    <dbReference type="NCBI Taxonomy" id="36881"/>
    <lineage>
        <taxon>Eukaryota</taxon>
        <taxon>Viridiplantae</taxon>
        <taxon>Chlorophyta</taxon>
        <taxon>Pyramimonadophyceae</taxon>
        <taxon>Pyramimonadales</taxon>
        <taxon>Pyramimonadaceae</taxon>
        <taxon>Cymbomonas</taxon>
    </lineage>
</organism>
<evidence type="ECO:0000256" key="3">
    <source>
        <dbReference type="ARBA" id="ARBA00023054"/>
    </source>
</evidence>
<comment type="function">
    <text evidence="5">May be involved in the reorganization of actin cytoskeleton mediated by RND1, RND2 and RND3. Promotes RHOA activation mediated by GNA12 and GNA13.</text>
</comment>
<keyword evidence="2" id="KW-0963">Cytoplasm</keyword>
<dbReference type="PROSITE" id="PS50033">
    <property type="entry name" value="UBX"/>
    <property type="match status" value="1"/>
</dbReference>
<sequence length="479" mass="52238">MASIDKLLERVDLDMNQQVLRELRRNPPPAVDSSAHDQGEAGGDLMGSMVRRLGLAEKELKKKEQAIASLTAELEQLKRNGSAGEGESLGGFGCSSCAHARQEVATAKKENAYLRRQNEFAWSQVAELKEFLSDYGMVWIGKKESSDGRGPSTVPEDEDVASSKEWNAEASALSRDWSVEAGPARSSWSPQAPTVPALPRTPAPAPPKTAGSPEFVVNMPKMVASIEELNVIAGEGKSQVVTAPGGERRLKVTENLNLFLYKDGFQLRDGPLRPFSVASNVAFIRDIQDGYFPYELKDEFPEGVPFKLVDYTASTFSERFPQASRQSNVHSLSMMEGPANPMSGAQFLNKLPNAVIRNGKVIEVRSEIQAMLGAGKSDLALVDTPINSLLGSTSRPPSRGAEMATLRIKREDGGEAYILKMKAEQTVGDVRAMLDKHRGMPGEYEIRGNFPPTVYGDNTQTLRDAGLLPNATLFLRTLK</sequence>
<dbReference type="SUPFAM" id="SSF102848">
    <property type="entry name" value="NSFL1 (p97 ATPase) cofactor p47, SEP domain"/>
    <property type="match status" value="1"/>
</dbReference>
<dbReference type="InterPro" id="IPR001012">
    <property type="entry name" value="UBX_dom"/>
</dbReference>
<accession>A0AAE0G379</accession>
<dbReference type="SUPFAM" id="SSF54236">
    <property type="entry name" value="Ubiquitin-like"/>
    <property type="match status" value="1"/>
</dbReference>
<dbReference type="GO" id="GO:0005856">
    <property type="term" value="C:cytoskeleton"/>
    <property type="evidence" value="ECO:0007669"/>
    <property type="project" value="UniProtKB-SubCell"/>
</dbReference>
<evidence type="ECO:0000256" key="6">
    <source>
        <dbReference type="ARBA" id="ARBA00062345"/>
    </source>
</evidence>
<feature type="region of interest" description="Disordered" evidence="11">
    <location>
        <begin position="21"/>
        <end position="46"/>
    </location>
</feature>
<comment type="subunit">
    <text evidence="6">Interacts with GNA12, GNA13, RND1, RND2 and RND3.</text>
</comment>
<dbReference type="Proteomes" id="UP001190700">
    <property type="component" value="Unassembled WGS sequence"/>
</dbReference>
<dbReference type="PROSITE" id="PS51399">
    <property type="entry name" value="SEP"/>
    <property type="match status" value="1"/>
</dbReference>
<evidence type="ECO:0000256" key="1">
    <source>
        <dbReference type="ARBA" id="ARBA00004245"/>
    </source>
</evidence>
<dbReference type="PANTHER" id="PTHR23333:SF4">
    <property type="entry name" value="UBX DOMAIN-CONTAINING PROTEIN 11"/>
    <property type="match status" value="1"/>
</dbReference>
<dbReference type="EMBL" id="LGRX02010366">
    <property type="protein sequence ID" value="KAK3270488.1"/>
    <property type="molecule type" value="Genomic_DNA"/>
</dbReference>
<dbReference type="GO" id="GO:0043161">
    <property type="term" value="P:proteasome-mediated ubiquitin-dependent protein catabolic process"/>
    <property type="evidence" value="ECO:0007669"/>
    <property type="project" value="TreeGrafter"/>
</dbReference>